<dbReference type="PANTHER" id="PTHR14659:SF1">
    <property type="entry name" value="ALPHA- AND GAMMA-ADAPTIN-BINDING PROTEIN P34"/>
    <property type="match status" value="1"/>
</dbReference>
<dbReference type="Proteomes" id="UP000594262">
    <property type="component" value="Unplaced"/>
</dbReference>
<organism evidence="2 3">
    <name type="scientific">Clytia hemisphaerica</name>
    <dbReference type="NCBI Taxonomy" id="252671"/>
    <lineage>
        <taxon>Eukaryota</taxon>
        <taxon>Metazoa</taxon>
        <taxon>Cnidaria</taxon>
        <taxon>Hydrozoa</taxon>
        <taxon>Hydroidolina</taxon>
        <taxon>Leptothecata</taxon>
        <taxon>Obeliida</taxon>
        <taxon>Clytiidae</taxon>
        <taxon>Clytia</taxon>
    </lineage>
</organism>
<dbReference type="AlphaFoldDB" id="A0A7M5WQ13"/>
<dbReference type="EnsemblMetazoa" id="CLYHEMT000080.1">
    <property type="protein sequence ID" value="CLYHEMP000080.1"/>
    <property type="gene ID" value="CLYHEMG000080"/>
</dbReference>
<feature type="compositionally biased region" description="Polar residues" evidence="1">
    <location>
        <begin position="208"/>
        <end position="221"/>
    </location>
</feature>
<sequence>MVASKSKVLSSINTSTCINTQNQMMAHLDSVEFVIISIGSNNSALKDILKELDPHDEIESNTSYTWHLKNKYFKADVNIYCCSREEFLKNFLEFRKLEAVLFTFDAASSDSFCEIEKTSHLFKEDESPELRMVWETSNKGLEDATKDKYFSWCLDHQFELIENMETGEEADEDSFGVKYGVDRIKEALRSHMWANHQMIEPDEKPKKPSTTTVHNEQQTMTEQNEDLFHDNESFEDLFNKLHVMKEQAQNLDGDARKDYAEKVAYAFMEALGIDDGESDSEDR</sequence>
<evidence type="ECO:0000313" key="2">
    <source>
        <dbReference type="EnsemblMetazoa" id="CLYHEMP000080.1"/>
    </source>
</evidence>
<protein>
    <submittedName>
        <fullName evidence="2">Uncharacterized protein</fullName>
    </submittedName>
</protein>
<reference evidence="2" key="1">
    <citation type="submission" date="2021-01" db="UniProtKB">
        <authorList>
            <consortium name="EnsemblMetazoa"/>
        </authorList>
    </citation>
    <scope>IDENTIFICATION</scope>
</reference>
<dbReference type="OrthoDB" id="1741717at2759"/>
<feature type="region of interest" description="Disordered" evidence="1">
    <location>
        <begin position="201"/>
        <end position="221"/>
    </location>
</feature>
<dbReference type="Gene3D" id="3.40.50.11960">
    <property type="match status" value="1"/>
</dbReference>
<accession>A0A7M5WQ13</accession>
<dbReference type="Pfam" id="PF10199">
    <property type="entry name" value="Adaptin_binding"/>
    <property type="match status" value="1"/>
</dbReference>
<keyword evidence="3" id="KW-1185">Reference proteome</keyword>
<dbReference type="PANTHER" id="PTHR14659">
    <property type="entry name" value="ALPHA- AND GAMMA-ADAPTIN-BINDING PROTEIN P34"/>
    <property type="match status" value="1"/>
</dbReference>
<proteinExistence type="predicted"/>
<dbReference type="InterPro" id="IPR019341">
    <property type="entry name" value="Alpha/Gamma-adaptin-bd_p34"/>
</dbReference>
<name>A0A7M5WQ13_9CNID</name>
<evidence type="ECO:0000313" key="3">
    <source>
        <dbReference type="Proteomes" id="UP000594262"/>
    </source>
</evidence>
<evidence type="ECO:0000256" key="1">
    <source>
        <dbReference type="SAM" id="MobiDB-lite"/>
    </source>
</evidence>